<gene>
    <name evidence="2" type="ORF">NCTC11179_01167</name>
</gene>
<evidence type="ECO:0000256" key="1">
    <source>
        <dbReference type="SAM" id="SignalP"/>
    </source>
</evidence>
<dbReference type="Pfam" id="PF12094">
    <property type="entry name" value="DUF3570"/>
    <property type="match status" value="1"/>
</dbReference>
<reference evidence="2 3" key="1">
    <citation type="submission" date="2018-06" db="EMBL/GenBank/DDBJ databases">
        <authorList>
            <consortium name="Pathogen Informatics"/>
            <person name="Doyle S."/>
        </authorList>
    </citation>
    <scope>NUCLEOTIDE SEQUENCE [LARGE SCALE GENOMIC DNA]</scope>
    <source>
        <strain evidence="2 3">NCTC11179</strain>
    </source>
</reference>
<dbReference type="AlphaFoldDB" id="A0A378RMY4"/>
<protein>
    <submittedName>
        <fullName evidence="2">Protein of uncharacterized function (DUF3570)</fullName>
    </submittedName>
</protein>
<sequence length="484" mass="55059">MKKRLITLMSLTCVSGLLSAQEHNSTPPSYKKKVLETTELDFLGSYYDQKGKHSAVNGGMGTEELDNYAGNMILSIPVRLDGVLSFDVGFSAYTSASSSNINPFMSRQITQVNATGASTGATSVESTKTLQYGSPWYASTGPSRKDVLYNLGANYSHSSDDRNTILTVNAAVAREFDYESIGVGIGVTKLFNEKNTEVGLKANAYFDTWKPFYPTELDEYHTYGTNFQNAGYFANVEIYDQNGNVSTKYLPDRFVAFDDYKRNSYAVSLFATQIVTEKMQLAVFADVLYQKGLLSTPYHRIYFADKPAYYIGTPNYIPLYDSPQNTEVYRLADDIERLPDTRFKLPIGMRLNYYVNNWLTLRSYYRFYTDDWELRSHTFSLELPVKISERITLFPMYRFYTQSETKYFAPFGQHTTKQKYYTSDYDLSAFDSHQYGGGLVYNNPFSKAAIGGFSLKNFEIRYNYYDRNDGLSANIVSVGLKFVQ</sequence>
<dbReference type="RefSeq" id="WP_115090534.1">
    <property type="nucleotide sequence ID" value="NZ_CP068107.1"/>
</dbReference>
<feature type="chain" id="PRO_5016812624" evidence="1">
    <location>
        <begin position="21"/>
        <end position="484"/>
    </location>
</feature>
<accession>A0A378RMY4</accession>
<keyword evidence="1" id="KW-0732">Signal</keyword>
<proteinExistence type="predicted"/>
<evidence type="ECO:0000313" key="3">
    <source>
        <dbReference type="Proteomes" id="UP000255024"/>
    </source>
</evidence>
<dbReference type="EMBL" id="UGQL01000001">
    <property type="protein sequence ID" value="STZ27631.1"/>
    <property type="molecule type" value="Genomic_DNA"/>
</dbReference>
<organism evidence="2 3">
    <name type="scientific">Myroides odoratus</name>
    <name type="common">Flavobacterium odoratum</name>
    <dbReference type="NCBI Taxonomy" id="256"/>
    <lineage>
        <taxon>Bacteria</taxon>
        <taxon>Pseudomonadati</taxon>
        <taxon>Bacteroidota</taxon>
        <taxon>Flavobacteriia</taxon>
        <taxon>Flavobacteriales</taxon>
        <taxon>Flavobacteriaceae</taxon>
        <taxon>Myroides</taxon>
    </lineage>
</organism>
<dbReference type="InterPro" id="IPR021953">
    <property type="entry name" value="DUF3570"/>
</dbReference>
<feature type="signal peptide" evidence="1">
    <location>
        <begin position="1"/>
        <end position="20"/>
    </location>
</feature>
<keyword evidence="3" id="KW-1185">Reference proteome</keyword>
<name>A0A378RMY4_MYROD</name>
<evidence type="ECO:0000313" key="2">
    <source>
        <dbReference type="EMBL" id="STZ27631.1"/>
    </source>
</evidence>
<dbReference type="Proteomes" id="UP000255024">
    <property type="component" value="Unassembled WGS sequence"/>
</dbReference>